<keyword evidence="3" id="KW-1185">Reference proteome</keyword>
<feature type="transmembrane region" description="Helical" evidence="1">
    <location>
        <begin position="37"/>
        <end position="53"/>
    </location>
</feature>
<sequence length="114" mass="12702">MTAKINNTYLLLVRNILVAIGTGSLIAYTNFHVETGYWAMSAIALSSFLIGFLEPRRGWILALIQGAIVISFYYIKPIKPVSEDLAMFTSHIAVVMSLIFSFVAGGLRRLYLKK</sequence>
<proteinExistence type="predicted"/>
<keyword evidence="1" id="KW-0812">Transmembrane</keyword>
<reference evidence="2 3" key="1">
    <citation type="submission" date="2019-02" db="EMBL/GenBank/DDBJ databases">
        <title>Bacterial novel species Emticicia sp. 17J42-9 isolated from soil.</title>
        <authorList>
            <person name="Jung H.-Y."/>
        </authorList>
    </citation>
    <scope>NUCLEOTIDE SEQUENCE [LARGE SCALE GENOMIC DNA]</scope>
    <source>
        <strain evidence="2 3">17J42-9</strain>
    </source>
</reference>
<feature type="transmembrane region" description="Helical" evidence="1">
    <location>
        <begin position="87"/>
        <end position="107"/>
    </location>
</feature>
<evidence type="ECO:0000313" key="2">
    <source>
        <dbReference type="EMBL" id="RYU95175.1"/>
    </source>
</evidence>
<feature type="transmembrane region" description="Helical" evidence="1">
    <location>
        <begin position="12"/>
        <end position="31"/>
    </location>
</feature>
<dbReference type="OrthoDB" id="935503at2"/>
<organism evidence="2 3">
    <name type="scientific">Emticicia agri</name>
    <dbReference type="NCBI Taxonomy" id="2492393"/>
    <lineage>
        <taxon>Bacteria</taxon>
        <taxon>Pseudomonadati</taxon>
        <taxon>Bacteroidota</taxon>
        <taxon>Cytophagia</taxon>
        <taxon>Cytophagales</taxon>
        <taxon>Leadbetterellaceae</taxon>
        <taxon>Emticicia</taxon>
    </lineage>
</organism>
<evidence type="ECO:0000256" key="1">
    <source>
        <dbReference type="SAM" id="Phobius"/>
    </source>
</evidence>
<gene>
    <name evidence="2" type="ORF">EWM59_13060</name>
</gene>
<dbReference type="RefSeq" id="WP_130021424.1">
    <property type="nucleotide sequence ID" value="NZ_SEWF01000017.1"/>
</dbReference>
<keyword evidence="1" id="KW-1133">Transmembrane helix</keyword>
<evidence type="ECO:0008006" key="4">
    <source>
        <dbReference type="Google" id="ProtNLM"/>
    </source>
</evidence>
<dbReference type="AlphaFoldDB" id="A0A4Q5LZN9"/>
<comment type="caution">
    <text evidence="2">The sequence shown here is derived from an EMBL/GenBank/DDBJ whole genome shotgun (WGS) entry which is preliminary data.</text>
</comment>
<dbReference type="Proteomes" id="UP000293162">
    <property type="component" value="Unassembled WGS sequence"/>
</dbReference>
<name>A0A4Q5LZN9_9BACT</name>
<feature type="transmembrane region" description="Helical" evidence="1">
    <location>
        <begin position="58"/>
        <end position="75"/>
    </location>
</feature>
<evidence type="ECO:0000313" key="3">
    <source>
        <dbReference type="Proteomes" id="UP000293162"/>
    </source>
</evidence>
<protein>
    <recommendedName>
        <fullName evidence="4">FUSC family protein</fullName>
    </recommendedName>
</protein>
<dbReference type="EMBL" id="SEWF01000017">
    <property type="protein sequence ID" value="RYU95175.1"/>
    <property type="molecule type" value="Genomic_DNA"/>
</dbReference>
<keyword evidence="1" id="KW-0472">Membrane</keyword>
<accession>A0A4Q5LZN9</accession>